<sequence length="287" mass="32432">HEAAEARDRERREQILTRPGSRRAIEIHRHQFKRSIHMCRQLLKDTKELENFPKMTEIQQSKAWEKAIKLANPLESADLCPDSGVLAGSFNCDEHAQLLWNVADKNPYAHNATAFESVIPALRKNYHRVYVTIRGFCSGGSKFKSKDLEHIKSKVETELAKIQKQEGTTLLLAGEHGLQEVEAEIASGDRNILVVATKPTRKFTNFSRFMSAGSIAMNYTGSDEKSKAHIFGSSYCKMMCQSKLEELVAPFIVEGTLDLPRIMKHYGSRTIFLQVRPAQSSSGLRRV</sequence>
<reference evidence="1" key="1">
    <citation type="submission" date="2023-10" db="EMBL/GenBank/DDBJ databases">
        <title>Genome assembly of Pristionchus species.</title>
        <authorList>
            <person name="Yoshida K."/>
            <person name="Sommer R.J."/>
        </authorList>
    </citation>
    <scope>NUCLEOTIDE SEQUENCE</scope>
    <source>
        <strain evidence="1">RS5133</strain>
    </source>
</reference>
<dbReference type="AlphaFoldDB" id="A0AAV5WZN6"/>
<keyword evidence="2" id="KW-1185">Reference proteome</keyword>
<accession>A0AAV5WZN6</accession>
<organism evidence="1 2">
    <name type="scientific">Pristionchus fissidentatus</name>
    <dbReference type="NCBI Taxonomy" id="1538716"/>
    <lineage>
        <taxon>Eukaryota</taxon>
        <taxon>Metazoa</taxon>
        <taxon>Ecdysozoa</taxon>
        <taxon>Nematoda</taxon>
        <taxon>Chromadorea</taxon>
        <taxon>Rhabditida</taxon>
        <taxon>Rhabditina</taxon>
        <taxon>Diplogasteromorpha</taxon>
        <taxon>Diplogasteroidea</taxon>
        <taxon>Neodiplogasteridae</taxon>
        <taxon>Pristionchus</taxon>
    </lineage>
</organism>
<protein>
    <recommendedName>
        <fullName evidence="3">Ribosomal protein</fullName>
    </recommendedName>
</protein>
<dbReference type="Proteomes" id="UP001432322">
    <property type="component" value="Unassembled WGS sequence"/>
</dbReference>
<evidence type="ECO:0000313" key="2">
    <source>
        <dbReference type="Proteomes" id="UP001432322"/>
    </source>
</evidence>
<evidence type="ECO:0008006" key="3">
    <source>
        <dbReference type="Google" id="ProtNLM"/>
    </source>
</evidence>
<evidence type="ECO:0000313" key="1">
    <source>
        <dbReference type="EMBL" id="GMT37687.1"/>
    </source>
</evidence>
<name>A0AAV5WZN6_9BILA</name>
<comment type="caution">
    <text evidence="1">The sequence shown here is derived from an EMBL/GenBank/DDBJ whole genome shotgun (WGS) entry which is preliminary data.</text>
</comment>
<dbReference type="EMBL" id="BTSY01000228">
    <property type="protein sequence ID" value="GMT37687.1"/>
    <property type="molecule type" value="Genomic_DNA"/>
</dbReference>
<proteinExistence type="predicted"/>
<gene>
    <name evidence="1" type="ORF">PFISCL1PPCAC_28984</name>
</gene>
<feature type="non-terminal residue" evidence="1">
    <location>
        <position position="287"/>
    </location>
</feature>
<feature type="non-terminal residue" evidence="1">
    <location>
        <position position="1"/>
    </location>
</feature>